<dbReference type="Pfam" id="PF01546">
    <property type="entry name" value="Peptidase_M20"/>
    <property type="match status" value="1"/>
</dbReference>
<dbReference type="InterPro" id="IPR002933">
    <property type="entry name" value="Peptidase_M20"/>
</dbReference>
<keyword evidence="8" id="KW-1185">Reference proteome</keyword>
<dbReference type="InterPro" id="IPR036264">
    <property type="entry name" value="Bact_exopeptidase_dim_dom"/>
</dbReference>
<dbReference type="InterPro" id="IPR050072">
    <property type="entry name" value="Peptidase_M20A"/>
</dbReference>
<dbReference type="PANTHER" id="PTHR43808:SF32">
    <property type="entry name" value="ARGE_DAPE-RELATED DEACYLASE"/>
    <property type="match status" value="1"/>
</dbReference>
<keyword evidence="5" id="KW-0732">Signal</keyword>
<proteinExistence type="predicted"/>
<evidence type="ECO:0000259" key="6">
    <source>
        <dbReference type="Pfam" id="PF07687"/>
    </source>
</evidence>
<evidence type="ECO:0000256" key="3">
    <source>
        <dbReference type="ARBA" id="ARBA00022801"/>
    </source>
</evidence>
<sequence length="432" mass="46984">MPIKRFFTLCFLFFTVSFSAQNLSKTEKKIIASIEKNNADAITFLEKVVNINSGTLNAKGVKEVGMVFKDAFESINFETKWIEMPSEMNRAGHLFAETSGKKGKKLLLIGHLDTVFEEDSPFQKFKMVNDSIAHAPGGNDMKGGDVIVLYALKALHDNGLLKNAQITVAFTGDEESTGKPLTVSRKDLVEAAKKSDIALGFETSTGFNYATVARRGSSGWAVEVEGKRAHSSGIFSERTGAGAIFEISRILHEFYTEVKGEDLLTFNPGTLLGGTFVNFDSATSKGDVFGKSNVVAQKAMVRGGLRFISEEQKERARAKMREIVSNSLPHTSAKVTFTDSYPAMKPTEGNNGLLSILNDVSLDLNQGEVLAYDPGKRGAADVSFVAEYVDCLDGLGTMGSGAHTPEETVNLNTIEALTKRTAILIYRLINTK</sequence>
<gene>
    <name evidence="7" type="ORF">FVB32_09640</name>
</gene>
<dbReference type="Proteomes" id="UP000321456">
    <property type="component" value="Unassembled WGS sequence"/>
</dbReference>
<dbReference type="InterPro" id="IPR001261">
    <property type="entry name" value="ArgE/DapE_CS"/>
</dbReference>
<dbReference type="SUPFAM" id="SSF55031">
    <property type="entry name" value="Bacterial exopeptidase dimerisation domain"/>
    <property type="match status" value="1"/>
</dbReference>
<dbReference type="PANTHER" id="PTHR43808">
    <property type="entry name" value="ACETYLORNITHINE DEACETYLASE"/>
    <property type="match status" value="1"/>
</dbReference>
<dbReference type="GO" id="GO:0046872">
    <property type="term" value="F:metal ion binding"/>
    <property type="evidence" value="ECO:0007669"/>
    <property type="project" value="UniProtKB-KW"/>
</dbReference>
<accession>A0A5C8V0K9</accession>
<feature type="domain" description="Peptidase M20 dimerisation" evidence="6">
    <location>
        <begin position="212"/>
        <end position="330"/>
    </location>
</feature>
<dbReference type="SUPFAM" id="SSF53187">
    <property type="entry name" value="Zn-dependent exopeptidases"/>
    <property type="match status" value="1"/>
</dbReference>
<protein>
    <submittedName>
        <fullName evidence="7">M20 family metallopeptidase</fullName>
    </submittedName>
</protein>
<dbReference type="InterPro" id="IPR011650">
    <property type="entry name" value="Peptidase_M20_dimer"/>
</dbReference>
<evidence type="ECO:0000256" key="2">
    <source>
        <dbReference type="ARBA" id="ARBA00022723"/>
    </source>
</evidence>
<comment type="caution">
    <text evidence="7">The sequence shown here is derived from an EMBL/GenBank/DDBJ whole genome shotgun (WGS) entry which is preliminary data.</text>
</comment>
<name>A0A5C8V0K9_9FLAO</name>
<dbReference type="PROSITE" id="PS00758">
    <property type="entry name" value="ARGE_DAPE_CPG2_1"/>
    <property type="match status" value="1"/>
</dbReference>
<feature type="signal peptide" evidence="5">
    <location>
        <begin position="1"/>
        <end position="20"/>
    </location>
</feature>
<evidence type="ECO:0000313" key="7">
    <source>
        <dbReference type="EMBL" id="TXN34856.1"/>
    </source>
</evidence>
<keyword evidence="2" id="KW-0479">Metal-binding</keyword>
<dbReference type="Gene3D" id="3.30.70.360">
    <property type="match status" value="1"/>
</dbReference>
<keyword evidence="3" id="KW-0378">Hydrolase</keyword>
<dbReference type="Gene3D" id="3.40.630.10">
    <property type="entry name" value="Zn peptidases"/>
    <property type="match status" value="1"/>
</dbReference>
<dbReference type="GO" id="GO:0016787">
    <property type="term" value="F:hydrolase activity"/>
    <property type="evidence" value="ECO:0007669"/>
    <property type="project" value="UniProtKB-KW"/>
</dbReference>
<keyword evidence="4" id="KW-0862">Zinc</keyword>
<dbReference type="Pfam" id="PF07687">
    <property type="entry name" value="M20_dimer"/>
    <property type="match status" value="1"/>
</dbReference>
<comment type="cofactor">
    <cofactor evidence="1">
        <name>Zn(2+)</name>
        <dbReference type="ChEBI" id="CHEBI:29105"/>
    </cofactor>
</comment>
<evidence type="ECO:0000256" key="4">
    <source>
        <dbReference type="ARBA" id="ARBA00022833"/>
    </source>
</evidence>
<dbReference type="EMBL" id="VRUR01000002">
    <property type="protein sequence ID" value="TXN34856.1"/>
    <property type="molecule type" value="Genomic_DNA"/>
</dbReference>
<evidence type="ECO:0000256" key="1">
    <source>
        <dbReference type="ARBA" id="ARBA00001947"/>
    </source>
</evidence>
<reference evidence="7 8" key="1">
    <citation type="submission" date="2019-08" db="EMBL/GenBank/DDBJ databases">
        <title>Professor.</title>
        <authorList>
            <person name="Park J.S."/>
        </authorList>
    </citation>
    <scope>NUCLEOTIDE SEQUENCE [LARGE SCALE GENOMIC DNA]</scope>
    <source>
        <strain evidence="7 8">176CP5-101</strain>
    </source>
</reference>
<dbReference type="AlphaFoldDB" id="A0A5C8V0K9"/>
<organism evidence="7 8">
    <name type="scientific">Flagellimonas hymeniacidonis</name>
    <dbReference type="NCBI Taxonomy" id="2603628"/>
    <lineage>
        <taxon>Bacteria</taxon>
        <taxon>Pseudomonadati</taxon>
        <taxon>Bacteroidota</taxon>
        <taxon>Flavobacteriia</taxon>
        <taxon>Flavobacteriales</taxon>
        <taxon>Flavobacteriaceae</taxon>
        <taxon>Flagellimonas</taxon>
    </lineage>
</organism>
<evidence type="ECO:0000256" key="5">
    <source>
        <dbReference type="SAM" id="SignalP"/>
    </source>
</evidence>
<dbReference type="RefSeq" id="WP_147743592.1">
    <property type="nucleotide sequence ID" value="NZ_VRUR01000002.1"/>
</dbReference>
<evidence type="ECO:0000313" key="8">
    <source>
        <dbReference type="Proteomes" id="UP000321456"/>
    </source>
</evidence>
<feature type="chain" id="PRO_5022853855" evidence="5">
    <location>
        <begin position="21"/>
        <end position="432"/>
    </location>
</feature>